<accession>A0A9X9LXD4</accession>
<protein>
    <submittedName>
        <fullName evidence="1">Uncharacterized protein</fullName>
    </submittedName>
</protein>
<feature type="non-terminal residue" evidence="1">
    <location>
        <position position="76"/>
    </location>
</feature>
<dbReference type="AlphaFoldDB" id="A0A9X9LXD4"/>
<proteinExistence type="predicted"/>
<evidence type="ECO:0000313" key="2">
    <source>
        <dbReference type="Proteomes" id="UP000269945"/>
    </source>
</evidence>
<evidence type="ECO:0000313" key="1">
    <source>
        <dbReference type="EMBL" id="VCW98835.1"/>
    </source>
</evidence>
<organism evidence="1 2">
    <name type="scientific">Gulo gulo</name>
    <name type="common">Wolverine</name>
    <name type="synonym">Gluton</name>
    <dbReference type="NCBI Taxonomy" id="48420"/>
    <lineage>
        <taxon>Eukaryota</taxon>
        <taxon>Metazoa</taxon>
        <taxon>Chordata</taxon>
        <taxon>Craniata</taxon>
        <taxon>Vertebrata</taxon>
        <taxon>Euteleostomi</taxon>
        <taxon>Mammalia</taxon>
        <taxon>Eutheria</taxon>
        <taxon>Laurasiatheria</taxon>
        <taxon>Carnivora</taxon>
        <taxon>Caniformia</taxon>
        <taxon>Musteloidea</taxon>
        <taxon>Mustelidae</taxon>
        <taxon>Guloninae</taxon>
        <taxon>Gulo</taxon>
    </lineage>
</organism>
<sequence length="76" mass="8415">MELCCRNFFTFSPGTHQPPGRGFPLAGFLHLQKGPQIDELRAPRNMGALLEADGHSRPPTGPYSCVSHSSRWSVYT</sequence>
<comment type="caution">
    <text evidence="1">The sequence shown here is derived from an EMBL/GenBank/DDBJ whole genome shotgun (WGS) entry which is preliminary data.</text>
</comment>
<gene>
    <name evidence="1" type="ORF">BN2614_LOCUS1</name>
</gene>
<keyword evidence="2" id="KW-1185">Reference proteome</keyword>
<dbReference type="Proteomes" id="UP000269945">
    <property type="component" value="Unassembled WGS sequence"/>
</dbReference>
<dbReference type="EMBL" id="CYRY02026510">
    <property type="protein sequence ID" value="VCW98835.1"/>
    <property type="molecule type" value="Genomic_DNA"/>
</dbReference>
<reference evidence="1 2" key="1">
    <citation type="submission" date="2018-10" db="EMBL/GenBank/DDBJ databases">
        <authorList>
            <person name="Ekblom R."/>
            <person name="Jareborg N."/>
        </authorList>
    </citation>
    <scope>NUCLEOTIDE SEQUENCE [LARGE SCALE GENOMIC DNA]</scope>
    <source>
        <tissue evidence="1">Muscle</tissue>
    </source>
</reference>
<name>A0A9X9LXD4_GULGU</name>